<evidence type="ECO:0000259" key="13">
    <source>
        <dbReference type="SMART" id="SM00840"/>
    </source>
</evidence>
<dbReference type="NCBIfam" id="TIGR00435">
    <property type="entry name" value="cysS"/>
    <property type="match status" value="1"/>
</dbReference>
<keyword evidence="6 12" id="KW-0479">Metal-binding</keyword>
<evidence type="ECO:0000256" key="7">
    <source>
        <dbReference type="ARBA" id="ARBA00022741"/>
    </source>
</evidence>
<dbReference type="InterPro" id="IPR009080">
    <property type="entry name" value="tRNAsynth_Ia_anticodon-bd"/>
</dbReference>
<dbReference type="PANTHER" id="PTHR10890:SF3">
    <property type="entry name" value="CYSTEINE--TRNA LIGASE, CYTOPLASMIC"/>
    <property type="match status" value="1"/>
</dbReference>
<dbReference type="HAMAP" id="MF_00041">
    <property type="entry name" value="Cys_tRNA_synth"/>
    <property type="match status" value="1"/>
</dbReference>
<dbReference type="PATRIC" id="fig|1618345.3.peg.487"/>
<dbReference type="GO" id="GO:0006423">
    <property type="term" value="P:cysteinyl-tRNA aminoacylation"/>
    <property type="evidence" value="ECO:0007669"/>
    <property type="project" value="UniProtKB-UniRule"/>
</dbReference>
<dbReference type="CDD" id="cd00672">
    <property type="entry name" value="CysRS_core"/>
    <property type="match status" value="1"/>
</dbReference>
<dbReference type="SMART" id="SM00840">
    <property type="entry name" value="DALR_2"/>
    <property type="match status" value="1"/>
</dbReference>
<dbReference type="EMBL" id="LBVV01000007">
    <property type="protein sequence ID" value="KKQ94859.1"/>
    <property type="molecule type" value="Genomic_DNA"/>
</dbReference>
<dbReference type="Gene3D" id="1.20.120.1910">
    <property type="entry name" value="Cysteine-tRNA ligase, C-terminal anti-codon recognition domain"/>
    <property type="match status" value="1"/>
</dbReference>
<dbReference type="Gene3D" id="3.40.50.620">
    <property type="entry name" value="HUPs"/>
    <property type="match status" value="1"/>
</dbReference>
<evidence type="ECO:0000256" key="3">
    <source>
        <dbReference type="ARBA" id="ARBA00011245"/>
    </source>
</evidence>
<dbReference type="Proteomes" id="UP000034207">
    <property type="component" value="Unassembled WGS sequence"/>
</dbReference>
<evidence type="ECO:0000313" key="15">
    <source>
        <dbReference type="Proteomes" id="UP000034207"/>
    </source>
</evidence>
<comment type="subcellular location">
    <subcellularLocation>
        <location evidence="1 12">Cytoplasm</location>
    </subcellularLocation>
</comment>
<name>A0A0G0P9Q1_UNCC2</name>
<comment type="cofactor">
    <cofactor evidence="12">
        <name>Zn(2+)</name>
        <dbReference type="ChEBI" id="CHEBI:29105"/>
    </cofactor>
    <text evidence="12">Binds 1 zinc ion per subunit.</text>
</comment>
<dbReference type="InterPro" id="IPR032678">
    <property type="entry name" value="tRNA-synt_1_cat_dom"/>
</dbReference>
<feature type="binding site" evidence="12">
    <location>
        <position position="247"/>
    </location>
    <ligand>
        <name>Zn(2+)</name>
        <dbReference type="ChEBI" id="CHEBI:29105"/>
    </ligand>
</feature>
<dbReference type="GO" id="GO:0005829">
    <property type="term" value="C:cytosol"/>
    <property type="evidence" value="ECO:0007669"/>
    <property type="project" value="TreeGrafter"/>
</dbReference>
<feature type="binding site" evidence="12">
    <location>
        <position position="222"/>
    </location>
    <ligand>
        <name>Zn(2+)</name>
        <dbReference type="ChEBI" id="CHEBI:29105"/>
    </ligand>
</feature>
<reference evidence="14 15" key="1">
    <citation type="journal article" date="2015" name="Nature">
        <title>rRNA introns, odd ribosomes, and small enigmatic genomes across a large radiation of phyla.</title>
        <authorList>
            <person name="Brown C.T."/>
            <person name="Hug L.A."/>
            <person name="Thomas B.C."/>
            <person name="Sharon I."/>
            <person name="Castelle C.J."/>
            <person name="Singh A."/>
            <person name="Wilkins M.J."/>
            <person name="Williams K.H."/>
            <person name="Banfield J.F."/>
        </authorList>
    </citation>
    <scope>NUCLEOTIDE SEQUENCE [LARGE SCALE GENOMIC DNA]</scope>
</reference>
<dbReference type="GO" id="GO:0005524">
    <property type="term" value="F:ATP binding"/>
    <property type="evidence" value="ECO:0007669"/>
    <property type="project" value="UniProtKB-UniRule"/>
</dbReference>
<dbReference type="GO" id="GO:0008270">
    <property type="term" value="F:zinc ion binding"/>
    <property type="evidence" value="ECO:0007669"/>
    <property type="project" value="UniProtKB-UniRule"/>
</dbReference>
<dbReference type="InterPro" id="IPR015803">
    <property type="entry name" value="Cys-tRNA-ligase"/>
</dbReference>
<gene>
    <name evidence="12" type="primary">cysS</name>
    <name evidence="14" type="ORF">UT18_C0007G0115</name>
</gene>
<dbReference type="InterPro" id="IPR015273">
    <property type="entry name" value="Cys-tRNA-synt_Ia_DALR"/>
</dbReference>
<evidence type="ECO:0000256" key="8">
    <source>
        <dbReference type="ARBA" id="ARBA00022833"/>
    </source>
</evidence>
<feature type="short sequence motif" description="'HIGH' region" evidence="12">
    <location>
        <begin position="33"/>
        <end position="43"/>
    </location>
</feature>
<evidence type="ECO:0000256" key="2">
    <source>
        <dbReference type="ARBA" id="ARBA00005594"/>
    </source>
</evidence>
<dbReference type="PANTHER" id="PTHR10890">
    <property type="entry name" value="CYSTEINYL-TRNA SYNTHETASE"/>
    <property type="match status" value="1"/>
</dbReference>
<feature type="binding site" evidence="12">
    <location>
        <position position="251"/>
    </location>
    <ligand>
        <name>Zn(2+)</name>
        <dbReference type="ChEBI" id="CHEBI:29105"/>
    </ligand>
</feature>
<organism evidence="14 15">
    <name type="scientific">candidate division CPR2 bacterium GW2011_GWC2_39_10</name>
    <dbReference type="NCBI Taxonomy" id="1618345"/>
    <lineage>
        <taxon>Bacteria</taxon>
        <taxon>Bacteria division CPR2</taxon>
    </lineage>
</organism>
<keyword evidence="8 12" id="KW-0862">Zinc</keyword>
<dbReference type="Pfam" id="PF09190">
    <property type="entry name" value="DALR_2"/>
    <property type="match status" value="1"/>
</dbReference>
<dbReference type="SUPFAM" id="SSF47323">
    <property type="entry name" value="Anticodon-binding domain of a subclass of class I aminoacyl-tRNA synthetases"/>
    <property type="match status" value="1"/>
</dbReference>
<evidence type="ECO:0000256" key="12">
    <source>
        <dbReference type="HAMAP-Rule" id="MF_00041"/>
    </source>
</evidence>
<evidence type="ECO:0000256" key="4">
    <source>
        <dbReference type="ARBA" id="ARBA00022490"/>
    </source>
</evidence>
<keyword evidence="7 12" id="KW-0547">Nucleotide-binding</keyword>
<evidence type="ECO:0000256" key="10">
    <source>
        <dbReference type="ARBA" id="ARBA00022917"/>
    </source>
</evidence>
<dbReference type="GO" id="GO:0004817">
    <property type="term" value="F:cysteine-tRNA ligase activity"/>
    <property type="evidence" value="ECO:0007669"/>
    <property type="project" value="UniProtKB-UniRule"/>
</dbReference>
<keyword evidence="4 12" id="KW-0963">Cytoplasm</keyword>
<evidence type="ECO:0000313" key="14">
    <source>
        <dbReference type="EMBL" id="KKQ94859.1"/>
    </source>
</evidence>
<comment type="subunit">
    <text evidence="3 12">Monomer.</text>
</comment>
<evidence type="ECO:0000256" key="5">
    <source>
        <dbReference type="ARBA" id="ARBA00022598"/>
    </source>
</evidence>
<comment type="caution">
    <text evidence="14">The sequence shown here is derived from an EMBL/GenBank/DDBJ whole genome shotgun (WGS) entry which is preliminary data.</text>
</comment>
<dbReference type="AlphaFoldDB" id="A0A0G0P9Q1"/>
<dbReference type="STRING" id="1618345.UT18_C0007G0115"/>
<dbReference type="InterPro" id="IPR024909">
    <property type="entry name" value="Cys-tRNA/MSH_ligase"/>
</dbReference>
<comment type="similarity">
    <text evidence="2 12">Belongs to the class-I aminoacyl-tRNA synthetase family.</text>
</comment>
<dbReference type="SUPFAM" id="SSF52374">
    <property type="entry name" value="Nucleotidylyl transferase"/>
    <property type="match status" value="1"/>
</dbReference>
<evidence type="ECO:0000256" key="9">
    <source>
        <dbReference type="ARBA" id="ARBA00022840"/>
    </source>
</evidence>
<feature type="domain" description="Cysteinyl-tRNA synthetase class Ia DALR" evidence="13">
    <location>
        <begin position="361"/>
        <end position="430"/>
    </location>
</feature>
<sequence length="475" mass="54501">MNDQILIYNTLSRKKERFIPKSPDEIKMYVCGPTVYDFSHLGHAKGYVSLDVVRRYLSWSGFDVIYVQNFTDVGHLTDDADEGEDKIEKRAKESKVGPMELVDKFINAYFNDFRALNVLDPDIAPRPSKHIEEIIEFVEALIKKGFAYEIMGSVYFDVTKFKDYGKLSGRTLEKAKTGTRIEARSEKRNPEDFALWIKAEPEHILKWDSPWSVGYPGWHIECSVMSQKYLGNNFDIHGGGSDNIFPHNEDEIAQSESLTGEKMANYWLHWGMVKIEGEKMSKSKGNSAFVSELLKNHDPMVIRLAILKSHYRSIIDFSEKLFTESAKNLDSIYTVLALLQEVETEKSQAETSSWLGEARQGFISAMNDDFNTPLALSSIFDFTKKIKANLEKISITQALEIQAFYLDLDAVLGLGLDKVRPSKYELDEYLLEKINEREDARERKDWQTADRIRDELLKEGIELEDTASGVKYKKL</sequence>
<feature type="binding site" evidence="12">
    <location>
        <position position="31"/>
    </location>
    <ligand>
        <name>Zn(2+)</name>
        <dbReference type="ChEBI" id="CHEBI:29105"/>
    </ligand>
</feature>
<feature type="short sequence motif" description="'KMSKS' region" evidence="12">
    <location>
        <begin position="279"/>
        <end position="283"/>
    </location>
</feature>
<keyword evidence="11 12" id="KW-0030">Aminoacyl-tRNA synthetase</keyword>
<protein>
    <recommendedName>
        <fullName evidence="12">Cysteine--tRNA ligase</fullName>
        <ecNumber evidence="12">6.1.1.16</ecNumber>
    </recommendedName>
    <alternativeName>
        <fullName evidence="12">Cysteinyl-tRNA synthetase</fullName>
        <shortName evidence="12">CysRS</shortName>
    </alternativeName>
</protein>
<accession>A0A0G0P9Q1</accession>
<proteinExistence type="inferred from homology"/>
<comment type="catalytic activity">
    <reaction evidence="12">
        <text>tRNA(Cys) + L-cysteine + ATP = L-cysteinyl-tRNA(Cys) + AMP + diphosphate</text>
        <dbReference type="Rhea" id="RHEA:17773"/>
        <dbReference type="Rhea" id="RHEA-COMP:9661"/>
        <dbReference type="Rhea" id="RHEA-COMP:9679"/>
        <dbReference type="ChEBI" id="CHEBI:30616"/>
        <dbReference type="ChEBI" id="CHEBI:33019"/>
        <dbReference type="ChEBI" id="CHEBI:35235"/>
        <dbReference type="ChEBI" id="CHEBI:78442"/>
        <dbReference type="ChEBI" id="CHEBI:78517"/>
        <dbReference type="ChEBI" id="CHEBI:456215"/>
        <dbReference type="EC" id="6.1.1.16"/>
    </reaction>
</comment>
<evidence type="ECO:0000256" key="6">
    <source>
        <dbReference type="ARBA" id="ARBA00022723"/>
    </source>
</evidence>
<keyword evidence="5 12" id="KW-0436">Ligase</keyword>
<feature type="binding site" evidence="12">
    <location>
        <position position="282"/>
    </location>
    <ligand>
        <name>ATP</name>
        <dbReference type="ChEBI" id="CHEBI:30616"/>
    </ligand>
</feature>
<dbReference type="PRINTS" id="PR00983">
    <property type="entry name" value="TRNASYNTHCYS"/>
</dbReference>
<keyword evidence="10 12" id="KW-0648">Protein biosynthesis</keyword>
<evidence type="ECO:0000256" key="1">
    <source>
        <dbReference type="ARBA" id="ARBA00004496"/>
    </source>
</evidence>
<keyword evidence="9 12" id="KW-0067">ATP-binding</keyword>
<evidence type="ECO:0000256" key="11">
    <source>
        <dbReference type="ARBA" id="ARBA00023146"/>
    </source>
</evidence>
<dbReference type="Pfam" id="PF01406">
    <property type="entry name" value="tRNA-synt_1e"/>
    <property type="match status" value="1"/>
</dbReference>
<dbReference type="InterPro" id="IPR014729">
    <property type="entry name" value="Rossmann-like_a/b/a_fold"/>
</dbReference>
<dbReference type="EC" id="6.1.1.16" evidence="12"/>